<protein>
    <submittedName>
        <fullName evidence="1">Uncharacterized protein</fullName>
    </submittedName>
</protein>
<organism evidence="1 2">
    <name type="scientific">Trichinella spiralis</name>
    <name type="common">Trichina worm</name>
    <dbReference type="NCBI Taxonomy" id="6334"/>
    <lineage>
        <taxon>Eukaryota</taxon>
        <taxon>Metazoa</taxon>
        <taxon>Ecdysozoa</taxon>
        <taxon>Nematoda</taxon>
        <taxon>Enoplea</taxon>
        <taxon>Dorylaimia</taxon>
        <taxon>Trichinellida</taxon>
        <taxon>Trichinellidae</taxon>
        <taxon>Trichinella</taxon>
    </lineage>
</organism>
<dbReference type="EMBL" id="JYDH01005580">
    <property type="protein sequence ID" value="KRY03019.1"/>
    <property type="molecule type" value="Genomic_DNA"/>
</dbReference>
<proteinExistence type="predicted"/>
<dbReference type="InParanoid" id="A0A0V0YSD4"/>
<comment type="caution">
    <text evidence="1">The sequence shown here is derived from an EMBL/GenBank/DDBJ whole genome shotgun (WGS) entry which is preliminary data.</text>
</comment>
<gene>
    <name evidence="1" type="ORF">T01_538</name>
</gene>
<dbReference type="Proteomes" id="UP000054776">
    <property type="component" value="Unassembled WGS sequence"/>
</dbReference>
<accession>A0A0V0YSD4</accession>
<reference evidence="1 2" key="1">
    <citation type="submission" date="2015-01" db="EMBL/GenBank/DDBJ databases">
        <title>Evolution of Trichinella species and genotypes.</title>
        <authorList>
            <person name="Korhonen P.K."/>
            <person name="Edoardo P."/>
            <person name="Giuseppe L.R."/>
            <person name="Gasser R.B."/>
        </authorList>
    </citation>
    <scope>NUCLEOTIDE SEQUENCE [LARGE SCALE GENOMIC DNA]</scope>
    <source>
        <strain evidence="1">ISS3</strain>
    </source>
</reference>
<name>A0A0V0YSD4_TRISP</name>
<evidence type="ECO:0000313" key="2">
    <source>
        <dbReference type="Proteomes" id="UP000054776"/>
    </source>
</evidence>
<dbReference type="AlphaFoldDB" id="A0A0V0YSD4"/>
<keyword evidence="2" id="KW-1185">Reference proteome</keyword>
<evidence type="ECO:0000313" key="1">
    <source>
        <dbReference type="EMBL" id="KRY03019.1"/>
    </source>
</evidence>
<sequence>MSDGAKLLEIKVIRGWASDSEYVEGSKHDAQFPLKPSVSKLIQVY</sequence>